<accession>A0A2P8FDR8</accession>
<name>A0A2P8FDR8_9BACT</name>
<reference evidence="1 2" key="1">
    <citation type="submission" date="2018-03" db="EMBL/GenBank/DDBJ databases">
        <title>Genomic Encyclopedia of Archaeal and Bacterial Type Strains, Phase II (KMG-II): from individual species to whole genera.</title>
        <authorList>
            <person name="Goeker M."/>
        </authorList>
    </citation>
    <scope>NUCLEOTIDE SEQUENCE [LARGE SCALE GENOMIC DNA]</scope>
    <source>
        <strain evidence="1 2">DSM 29057</strain>
    </source>
</reference>
<gene>
    <name evidence="1" type="ORF">CLV60_12528</name>
</gene>
<sequence length="60" mass="6803">MTFTLKTGQTLADIFPRNKWKVLFPASQYPETRKRLNAEQYVGILKIHGAPTTRSKPAKG</sequence>
<organism evidence="1 2">
    <name type="scientific">Dyadobacter jiangsuensis</name>
    <dbReference type="NCBI Taxonomy" id="1591085"/>
    <lineage>
        <taxon>Bacteria</taxon>
        <taxon>Pseudomonadati</taxon>
        <taxon>Bacteroidota</taxon>
        <taxon>Cytophagia</taxon>
        <taxon>Cytophagales</taxon>
        <taxon>Spirosomataceae</taxon>
        <taxon>Dyadobacter</taxon>
    </lineage>
</organism>
<dbReference type="AlphaFoldDB" id="A0A2P8FDR8"/>
<evidence type="ECO:0000313" key="2">
    <source>
        <dbReference type="Proteomes" id="UP000241964"/>
    </source>
</evidence>
<dbReference type="Proteomes" id="UP000241964">
    <property type="component" value="Unassembled WGS sequence"/>
</dbReference>
<evidence type="ECO:0000313" key="1">
    <source>
        <dbReference type="EMBL" id="PSL19856.1"/>
    </source>
</evidence>
<dbReference type="OrthoDB" id="73821at89373"/>
<proteinExistence type="predicted"/>
<dbReference type="EMBL" id="PYAS01000025">
    <property type="protein sequence ID" value="PSL19856.1"/>
    <property type="molecule type" value="Genomic_DNA"/>
</dbReference>
<protein>
    <submittedName>
        <fullName evidence="1">Uncharacterized protein</fullName>
    </submittedName>
</protein>
<comment type="caution">
    <text evidence="1">The sequence shown here is derived from an EMBL/GenBank/DDBJ whole genome shotgun (WGS) entry which is preliminary data.</text>
</comment>
<dbReference type="RefSeq" id="WP_106599466.1">
    <property type="nucleotide sequence ID" value="NZ_PYAS01000025.1"/>
</dbReference>
<keyword evidence="2" id="KW-1185">Reference proteome</keyword>